<dbReference type="SUPFAM" id="SSF46785">
    <property type="entry name" value="Winged helix' DNA-binding domain"/>
    <property type="match status" value="1"/>
</dbReference>
<dbReference type="EMBL" id="MCFA01000527">
    <property type="protein sequence ID" value="ORX90665.1"/>
    <property type="molecule type" value="Genomic_DNA"/>
</dbReference>
<dbReference type="GO" id="GO:0032259">
    <property type="term" value="P:methylation"/>
    <property type="evidence" value="ECO:0007669"/>
    <property type="project" value="UniProtKB-KW"/>
</dbReference>
<dbReference type="InterPro" id="IPR036390">
    <property type="entry name" value="WH_DNA-bd_sf"/>
</dbReference>
<dbReference type="InterPro" id="IPR029063">
    <property type="entry name" value="SAM-dependent_MTases_sf"/>
</dbReference>
<keyword evidence="7" id="KW-1185">Reference proteome</keyword>
<dbReference type="Proteomes" id="UP000193144">
    <property type="component" value="Unassembled WGS sequence"/>
</dbReference>
<reference evidence="6 7" key="1">
    <citation type="submission" date="2016-07" db="EMBL/GenBank/DDBJ databases">
        <title>Pervasive Adenine N6-methylation of Active Genes in Fungi.</title>
        <authorList>
            <consortium name="DOE Joint Genome Institute"/>
            <person name="Mondo S.J."/>
            <person name="Dannebaum R.O."/>
            <person name="Kuo R.C."/>
            <person name="Labutti K."/>
            <person name="Haridas S."/>
            <person name="Kuo A."/>
            <person name="Salamov A."/>
            <person name="Ahrendt S.R."/>
            <person name="Lipzen A."/>
            <person name="Sullivan W."/>
            <person name="Andreopoulos W.B."/>
            <person name="Clum A."/>
            <person name="Lindquist E."/>
            <person name="Daum C."/>
            <person name="Ramamoorthy G.K."/>
            <person name="Gryganskyi A."/>
            <person name="Culley D."/>
            <person name="Magnuson J.K."/>
            <person name="James T.Y."/>
            <person name="O'Malley M.A."/>
            <person name="Stajich J.E."/>
            <person name="Spatafora J.W."/>
            <person name="Visel A."/>
            <person name="Grigoriev I.V."/>
        </authorList>
    </citation>
    <scope>NUCLEOTIDE SEQUENCE [LARGE SCALE GENOMIC DNA]</scope>
    <source>
        <strain evidence="6 7">CBS 115471</strain>
    </source>
</reference>
<dbReference type="PIRSF" id="PIRSF005739">
    <property type="entry name" value="O-mtase"/>
    <property type="match status" value="1"/>
</dbReference>
<dbReference type="AlphaFoldDB" id="A0A1Y1XYD0"/>
<dbReference type="PANTHER" id="PTHR43712:SF1">
    <property type="entry name" value="HYPOTHETICAL O-METHYLTRANSFERASE (EUROFUNG)-RELATED"/>
    <property type="match status" value="1"/>
</dbReference>
<gene>
    <name evidence="6" type="ORF">BCR34DRAFT_651467</name>
</gene>
<dbReference type="GO" id="GO:0008171">
    <property type="term" value="F:O-methyltransferase activity"/>
    <property type="evidence" value="ECO:0007669"/>
    <property type="project" value="InterPro"/>
</dbReference>
<dbReference type="Gene3D" id="1.10.10.10">
    <property type="entry name" value="Winged helix-like DNA-binding domain superfamily/Winged helix DNA-binding domain"/>
    <property type="match status" value="1"/>
</dbReference>
<keyword evidence="1 6" id="KW-0489">Methyltransferase</keyword>
<dbReference type="PROSITE" id="PS51683">
    <property type="entry name" value="SAM_OMT_II"/>
    <property type="match status" value="1"/>
</dbReference>
<keyword evidence="2 6" id="KW-0808">Transferase</keyword>
<keyword evidence="3" id="KW-0949">S-adenosyl-L-methionine</keyword>
<evidence type="ECO:0000256" key="2">
    <source>
        <dbReference type="ARBA" id="ARBA00022679"/>
    </source>
</evidence>
<protein>
    <submittedName>
        <fullName evidence="6">Putative O-methyltransferase</fullName>
    </submittedName>
</protein>
<dbReference type="InterPro" id="IPR016461">
    <property type="entry name" value="COMT-like"/>
</dbReference>
<dbReference type="PANTHER" id="PTHR43712">
    <property type="entry name" value="PUTATIVE (AFU_ORTHOLOGUE AFUA_4G14580)-RELATED"/>
    <property type="match status" value="1"/>
</dbReference>
<dbReference type="OrthoDB" id="1535081at2759"/>
<evidence type="ECO:0000259" key="5">
    <source>
        <dbReference type="Pfam" id="PF00891"/>
    </source>
</evidence>
<feature type="domain" description="O-methyltransferase C-terminal" evidence="5">
    <location>
        <begin position="270"/>
        <end position="360"/>
    </location>
</feature>
<dbReference type="InterPro" id="IPR036388">
    <property type="entry name" value="WH-like_DNA-bd_sf"/>
</dbReference>
<dbReference type="Pfam" id="PF00891">
    <property type="entry name" value="Methyltransf_2"/>
    <property type="match status" value="1"/>
</dbReference>
<name>A0A1Y1XYD0_9PLEO</name>
<dbReference type="Gene3D" id="3.40.50.150">
    <property type="entry name" value="Vaccinia Virus protein VP39"/>
    <property type="match status" value="1"/>
</dbReference>
<accession>A0A1Y1XYD0</accession>
<dbReference type="InterPro" id="IPR001077">
    <property type="entry name" value="COMT_C"/>
</dbReference>
<sequence length="362" mass="40280">MSCPSPPTPTTSPQQASDLISQLAALKASENLESDSTARNTALALSKKLPAALEGPLNQATELVFKPFITVTARIAVDLNIFSLIVEEGTRDRLVSSAKLAEKNGGEEVLISRILRVVASIDFVLEAGDNLWSANETTTAMASELIAAGHRFDLLVVSAVSSLKYLRETPHQIPTSPTDGFVQYAHQTKLPFFSYLTTRPSLFRDFNLFMGSTMGSHEYSWEWWDVKGRLLEGGDVLFVDVAGGRGHDLQGFVEKLKGMSKAVLDGIGEELDGRVRRMEHDFFKRQPVVGTQVYFLHHIPHDWSDVYRHKILTHLREAMTPGYSRLLIHDLVLPDMGATELQTRFDFTMMTLNGGMERSRSQ</sequence>
<evidence type="ECO:0000313" key="6">
    <source>
        <dbReference type="EMBL" id="ORX90665.1"/>
    </source>
</evidence>
<dbReference type="SUPFAM" id="SSF53335">
    <property type="entry name" value="S-adenosyl-L-methionine-dependent methyltransferases"/>
    <property type="match status" value="1"/>
</dbReference>
<evidence type="ECO:0000256" key="4">
    <source>
        <dbReference type="PIRSR" id="PIRSR005739-1"/>
    </source>
</evidence>
<evidence type="ECO:0000313" key="7">
    <source>
        <dbReference type="Proteomes" id="UP000193144"/>
    </source>
</evidence>
<proteinExistence type="predicted"/>
<comment type="caution">
    <text evidence="6">The sequence shown here is derived from an EMBL/GenBank/DDBJ whole genome shotgun (WGS) entry which is preliminary data.</text>
</comment>
<organism evidence="6 7">
    <name type="scientific">Clohesyomyces aquaticus</name>
    <dbReference type="NCBI Taxonomy" id="1231657"/>
    <lineage>
        <taxon>Eukaryota</taxon>
        <taxon>Fungi</taxon>
        <taxon>Dikarya</taxon>
        <taxon>Ascomycota</taxon>
        <taxon>Pezizomycotina</taxon>
        <taxon>Dothideomycetes</taxon>
        <taxon>Pleosporomycetidae</taxon>
        <taxon>Pleosporales</taxon>
        <taxon>Lindgomycetaceae</taxon>
        <taxon>Clohesyomyces</taxon>
    </lineage>
</organism>
<evidence type="ECO:0000256" key="1">
    <source>
        <dbReference type="ARBA" id="ARBA00022603"/>
    </source>
</evidence>
<evidence type="ECO:0000256" key="3">
    <source>
        <dbReference type="ARBA" id="ARBA00022691"/>
    </source>
</evidence>
<feature type="active site" description="Proton acceptor" evidence="4">
    <location>
        <position position="301"/>
    </location>
</feature>